<dbReference type="InterPro" id="IPR003849">
    <property type="entry name" value="Preprotein_translocase_YajC"/>
</dbReference>
<evidence type="ECO:0000256" key="3">
    <source>
        <dbReference type="ARBA" id="ARBA00022448"/>
    </source>
</evidence>
<gene>
    <name evidence="11" type="primary">yajC</name>
    <name evidence="11" type="ORF">ACFPGP_22695</name>
</gene>
<evidence type="ECO:0000256" key="1">
    <source>
        <dbReference type="ARBA" id="ARBA00004162"/>
    </source>
</evidence>
<reference evidence="12" key="1">
    <citation type="journal article" date="2019" name="Int. J. Syst. Evol. Microbiol.">
        <title>The Global Catalogue of Microorganisms (GCM) 10K type strain sequencing project: providing services to taxonomists for standard genome sequencing and annotation.</title>
        <authorList>
            <consortium name="The Broad Institute Genomics Platform"/>
            <consortium name="The Broad Institute Genome Sequencing Center for Infectious Disease"/>
            <person name="Wu L."/>
            <person name="Ma J."/>
        </authorList>
    </citation>
    <scope>NUCLEOTIDE SEQUENCE [LARGE SCALE GENOMIC DNA]</scope>
    <source>
        <strain evidence="12">DFY41</strain>
    </source>
</reference>
<protein>
    <submittedName>
        <fullName evidence="11">Preprotein translocase subunit YajC</fullName>
    </submittedName>
</protein>
<feature type="transmembrane region" description="Helical" evidence="10">
    <location>
        <begin position="6"/>
        <end position="22"/>
    </location>
</feature>
<keyword evidence="9 10" id="KW-0472">Membrane</keyword>
<dbReference type="PANTHER" id="PTHR33909:SF1">
    <property type="entry name" value="SEC TRANSLOCON ACCESSORY COMPLEX SUBUNIT YAJC"/>
    <property type="match status" value="1"/>
</dbReference>
<evidence type="ECO:0000256" key="9">
    <source>
        <dbReference type="ARBA" id="ARBA00023136"/>
    </source>
</evidence>
<evidence type="ECO:0000256" key="7">
    <source>
        <dbReference type="ARBA" id="ARBA00022989"/>
    </source>
</evidence>
<dbReference type="Proteomes" id="UP001596087">
    <property type="component" value="Unassembled WGS sequence"/>
</dbReference>
<evidence type="ECO:0000313" key="11">
    <source>
        <dbReference type="EMBL" id="MFC5179502.1"/>
    </source>
</evidence>
<dbReference type="EMBL" id="JBHSKD010000029">
    <property type="protein sequence ID" value="MFC5179502.1"/>
    <property type="molecule type" value="Genomic_DNA"/>
</dbReference>
<dbReference type="SMART" id="SM01323">
    <property type="entry name" value="YajC"/>
    <property type="match status" value="1"/>
</dbReference>
<keyword evidence="6" id="KW-0653">Protein transport</keyword>
<comment type="subcellular location">
    <subcellularLocation>
        <location evidence="1">Cell membrane</location>
        <topology evidence="1">Single-pass membrane protein</topology>
    </subcellularLocation>
</comment>
<evidence type="ECO:0000256" key="6">
    <source>
        <dbReference type="ARBA" id="ARBA00022927"/>
    </source>
</evidence>
<name>A0ABW0BQN2_9ACTN</name>
<organism evidence="11 12">
    <name type="scientific">Nocardioides taihuensis</name>
    <dbReference type="NCBI Taxonomy" id="1835606"/>
    <lineage>
        <taxon>Bacteria</taxon>
        <taxon>Bacillati</taxon>
        <taxon>Actinomycetota</taxon>
        <taxon>Actinomycetes</taxon>
        <taxon>Propionibacteriales</taxon>
        <taxon>Nocardioidaceae</taxon>
        <taxon>Nocardioides</taxon>
    </lineage>
</organism>
<evidence type="ECO:0000256" key="4">
    <source>
        <dbReference type="ARBA" id="ARBA00022475"/>
    </source>
</evidence>
<proteinExistence type="inferred from homology"/>
<sequence length="104" mass="11175">MPELVSLLPIIAIAVLFWFLLIRPQARRQKEQVRMQASVRTGERVMLTSGIYGTLRSEDGDTVTLEVADGVVLEVARAAIAQVLAADEPTPPAAGESATGTEEN</sequence>
<evidence type="ECO:0000256" key="2">
    <source>
        <dbReference type="ARBA" id="ARBA00006742"/>
    </source>
</evidence>
<evidence type="ECO:0000256" key="5">
    <source>
        <dbReference type="ARBA" id="ARBA00022692"/>
    </source>
</evidence>
<dbReference type="PRINTS" id="PR01853">
    <property type="entry name" value="YAJCTRNLCASE"/>
</dbReference>
<evidence type="ECO:0000256" key="10">
    <source>
        <dbReference type="SAM" id="Phobius"/>
    </source>
</evidence>
<keyword evidence="4" id="KW-1003">Cell membrane</keyword>
<dbReference type="Pfam" id="PF02699">
    <property type="entry name" value="YajC"/>
    <property type="match status" value="1"/>
</dbReference>
<dbReference type="NCBIfam" id="TIGR00739">
    <property type="entry name" value="yajC"/>
    <property type="match status" value="1"/>
</dbReference>
<dbReference type="PANTHER" id="PTHR33909">
    <property type="entry name" value="SEC TRANSLOCON ACCESSORY COMPLEX SUBUNIT YAJC"/>
    <property type="match status" value="1"/>
</dbReference>
<keyword evidence="5 10" id="KW-0812">Transmembrane</keyword>
<evidence type="ECO:0000313" key="12">
    <source>
        <dbReference type="Proteomes" id="UP001596087"/>
    </source>
</evidence>
<keyword evidence="8" id="KW-0811">Translocation</keyword>
<comment type="caution">
    <text evidence="11">The sequence shown here is derived from an EMBL/GenBank/DDBJ whole genome shotgun (WGS) entry which is preliminary data.</text>
</comment>
<comment type="similarity">
    <text evidence="2">Belongs to the YajC family.</text>
</comment>
<keyword evidence="12" id="KW-1185">Reference proteome</keyword>
<keyword evidence="7 10" id="KW-1133">Transmembrane helix</keyword>
<dbReference type="RefSeq" id="WP_378593739.1">
    <property type="nucleotide sequence ID" value="NZ_JBHSKD010000029.1"/>
</dbReference>
<evidence type="ECO:0000256" key="8">
    <source>
        <dbReference type="ARBA" id="ARBA00023010"/>
    </source>
</evidence>
<accession>A0ABW0BQN2</accession>
<keyword evidence="3" id="KW-0813">Transport</keyword>